<proteinExistence type="predicted"/>
<comment type="caution">
    <text evidence="5">The sequence shown here is derived from an EMBL/GenBank/DDBJ whole genome shotgun (WGS) entry which is preliminary data.</text>
</comment>
<dbReference type="PROSITE" id="PS50158">
    <property type="entry name" value="ZF_CCHC"/>
    <property type="match status" value="1"/>
</dbReference>
<evidence type="ECO:0000256" key="3">
    <source>
        <dbReference type="SAM" id="MobiDB-lite"/>
    </source>
</evidence>
<keyword evidence="6" id="KW-1185">Reference proteome</keyword>
<feature type="compositionally biased region" description="Polar residues" evidence="3">
    <location>
        <begin position="583"/>
        <end position="604"/>
    </location>
</feature>
<dbReference type="Proteomes" id="UP000518752">
    <property type="component" value="Unassembled WGS sequence"/>
</dbReference>
<dbReference type="GO" id="GO:0003676">
    <property type="term" value="F:nucleic acid binding"/>
    <property type="evidence" value="ECO:0007669"/>
    <property type="project" value="InterPro"/>
</dbReference>
<evidence type="ECO:0000256" key="2">
    <source>
        <dbReference type="PROSITE-ProRule" id="PRU00047"/>
    </source>
</evidence>
<dbReference type="GO" id="GO:0008270">
    <property type="term" value="F:zinc ion binding"/>
    <property type="evidence" value="ECO:0007669"/>
    <property type="project" value="UniProtKB-KW"/>
</dbReference>
<dbReference type="EMBL" id="JAACJN010000053">
    <property type="protein sequence ID" value="KAF5382317.1"/>
    <property type="molecule type" value="Genomic_DNA"/>
</dbReference>
<dbReference type="AlphaFoldDB" id="A0A8H5HFD3"/>
<dbReference type="GO" id="GO:0006397">
    <property type="term" value="P:mRNA processing"/>
    <property type="evidence" value="ECO:0007669"/>
    <property type="project" value="UniProtKB-KW"/>
</dbReference>
<organism evidence="5 6">
    <name type="scientific">Collybiopsis confluens</name>
    <dbReference type="NCBI Taxonomy" id="2823264"/>
    <lineage>
        <taxon>Eukaryota</taxon>
        <taxon>Fungi</taxon>
        <taxon>Dikarya</taxon>
        <taxon>Basidiomycota</taxon>
        <taxon>Agaricomycotina</taxon>
        <taxon>Agaricomycetes</taxon>
        <taxon>Agaricomycetidae</taxon>
        <taxon>Agaricales</taxon>
        <taxon>Marasmiineae</taxon>
        <taxon>Omphalotaceae</taxon>
        <taxon>Collybiopsis</taxon>
    </lineage>
</organism>
<accession>A0A8H5HFD3</accession>
<feature type="compositionally biased region" description="Polar residues" evidence="3">
    <location>
        <begin position="383"/>
        <end position="394"/>
    </location>
</feature>
<keyword evidence="1" id="KW-0507">mRNA processing</keyword>
<dbReference type="InterPro" id="IPR001878">
    <property type="entry name" value="Znf_CCHC"/>
</dbReference>
<feature type="region of interest" description="Disordered" evidence="3">
    <location>
        <begin position="327"/>
        <end position="359"/>
    </location>
</feature>
<evidence type="ECO:0000256" key="1">
    <source>
        <dbReference type="ARBA" id="ARBA00022664"/>
    </source>
</evidence>
<keyword evidence="2" id="KW-0862">Zinc</keyword>
<name>A0A8H5HFD3_9AGAR</name>
<gene>
    <name evidence="5" type="ORF">D9757_008486</name>
</gene>
<feature type="region of interest" description="Disordered" evidence="3">
    <location>
        <begin position="380"/>
        <end position="400"/>
    </location>
</feature>
<dbReference type="Pfam" id="PF00098">
    <property type="entry name" value="zf-CCHC"/>
    <property type="match status" value="1"/>
</dbReference>
<dbReference type="SUPFAM" id="SSF57756">
    <property type="entry name" value="Retrovirus zinc finger-like domains"/>
    <property type="match status" value="1"/>
</dbReference>
<dbReference type="Gene3D" id="4.10.60.10">
    <property type="entry name" value="Zinc finger, CCHC-type"/>
    <property type="match status" value="1"/>
</dbReference>
<protein>
    <recommendedName>
        <fullName evidence="4">CCHC-type domain-containing protein</fullName>
    </recommendedName>
</protein>
<evidence type="ECO:0000313" key="5">
    <source>
        <dbReference type="EMBL" id="KAF5382317.1"/>
    </source>
</evidence>
<reference evidence="5 6" key="1">
    <citation type="journal article" date="2020" name="ISME J.">
        <title>Uncovering the hidden diversity of litter-decomposition mechanisms in mushroom-forming fungi.</title>
        <authorList>
            <person name="Floudas D."/>
            <person name="Bentzer J."/>
            <person name="Ahren D."/>
            <person name="Johansson T."/>
            <person name="Persson P."/>
            <person name="Tunlid A."/>
        </authorList>
    </citation>
    <scope>NUCLEOTIDE SEQUENCE [LARGE SCALE GENOMIC DNA]</scope>
    <source>
        <strain evidence="5 6">CBS 406.79</strain>
    </source>
</reference>
<dbReference type="SMART" id="SM00343">
    <property type="entry name" value="ZnF_C2HC"/>
    <property type="match status" value="1"/>
</dbReference>
<sequence>MHVEGVKAQVLLCQYWLDHGIGERIGCRVGPWGHAYVNVLFTWKEGANEVAQIPYPPPPVSLYTAHPHTSPSLPTIRALSQLDSIHSRSQPVFGGLVLFSGNAPLNTSNVEIGSRTTTFNKFFRSLSRITSQIIIIDVLNDIYVYRYVYTATHTNPINLMVQNDENVSERLNLTLNGGYCEVFLAKVTSSSSSSTPTPLAYLLILRFLSNAYSGTVLAPLLLFNGSNPGSGIRTGMGYTCITSVLVSSLVPSPSPSPSNQLPSAVSSVSHCSTGAKAILKGKVRAVEEGKEGVTKKRDVKSLVEVADKLCDLHLSVHQYENSLDDKYDDKLYRPISNPQTPPQSLTPPSHSPAESPPIPYIPEPAMPSQLTLSIPDDIMADTPDNTPRRSTGTKSLIKEPSEFNGNKRQFKEWQRQLFAYLRDPRNGIRTDGEKIDIALSYMRGMNVQDWVQNYYDNHFDELLEEWNVTWALFKQALNDAFLDRGRVLMAQEKLEAIQQGSDTADDFFKKFESLITEAGYQKDSPFIIRMIEKAVNPRTIDQIYGSRKDRIENYAEYKETIISIDEMWRRRQEQKRGPRGWNSWANRDTPRPNSSKPSPTTATQGDRKDGTGMTFGGAGRPMDLSKAKAERRCFNCGQRGHMIRDCPQPKKFTVRQTVMADPESNDRGAPSKTTTVRQAFMDLGKEERAALAMELGFVLPLQ</sequence>
<feature type="domain" description="CCHC-type" evidence="4">
    <location>
        <begin position="631"/>
        <end position="648"/>
    </location>
</feature>
<dbReference type="Pfam" id="PF03732">
    <property type="entry name" value="Retrotrans_gag"/>
    <property type="match status" value="1"/>
</dbReference>
<dbReference type="InterPro" id="IPR005162">
    <property type="entry name" value="Retrotrans_gag_dom"/>
</dbReference>
<keyword evidence="2" id="KW-0863">Zinc-finger</keyword>
<feature type="region of interest" description="Disordered" evidence="3">
    <location>
        <begin position="574"/>
        <end position="626"/>
    </location>
</feature>
<dbReference type="OrthoDB" id="2527451at2759"/>
<evidence type="ECO:0000259" key="4">
    <source>
        <dbReference type="PROSITE" id="PS50158"/>
    </source>
</evidence>
<evidence type="ECO:0000313" key="6">
    <source>
        <dbReference type="Proteomes" id="UP000518752"/>
    </source>
</evidence>
<dbReference type="InterPro" id="IPR036875">
    <property type="entry name" value="Znf_CCHC_sf"/>
</dbReference>
<keyword evidence="2" id="KW-0479">Metal-binding</keyword>